<proteinExistence type="predicted"/>
<dbReference type="InterPro" id="IPR010927">
    <property type="entry name" value="T4SS_TraH"/>
</dbReference>
<dbReference type="Pfam" id="PF06122">
    <property type="entry name" value="TraH"/>
    <property type="match status" value="1"/>
</dbReference>
<dbReference type="AlphaFoldDB" id="A0A6S6T087"/>
<reference evidence="1" key="1">
    <citation type="submission" date="2020-01" db="EMBL/GenBank/DDBJ databases">
        <authorList>
            <person name="Meier V. D."/>
            <person name="Meier V D."/>
        </authorList>
    </citation>
    <scope>NUCLEOTIDE SEQUENCE</scope>
    <source>
        <strain evidence="1">HLG_WM_MAG_12</strain>
    </source>
</reference>
<dbReference type="EMBL" id="CACVAW010000031">
    <property type="protein sequence ID" value="CAA6808224.1"/>
    <property type="molecule type" value="Genomic_DNA"/>
</dbReference>
<evidence type="ECO:0000313" key="1">
    <source>
        <dbReference type="EMBL" id="CAA6808224.1"/>
    </source>
</evidence>
<organism evidence="1">
    <name type="scientific">uncultured Campylobacterales bacterium</name>
    <dbReference type="NCBI Taxonomy" id="352960"/>
    <lineage>
        <taxon>Bacteria</taxon>
        <taxon>Pseudomonadati</taxon>
        <taxon>Campylobacterota</taxon>
        <taxon>Epsilonproteobacteria</taxon>
        <taxon>Campylobacterales</taxon>
        <taxon>environmental samples</taxon>
    </lineage>
</organism>
<protein>
    <submittedName>
        <fullName evidence="1">Uncharacterized protein</fullName>
    </submittedName>
</protein>
<accession>A0A6S6T087</accession>
<gene>
    <name evidence="1" type="ORF">HELGO_WM40771</name>
</gene>
<name>A0A6S6T087_9BACT</name>
<sequence>MKNSILKILLLGVFLLGTLNALNINDHIDISKTDAATWTDPFTGDQYKNAFSFSVRFKNPSRTSEPMFNYQPAEVRWGCDGMDFKAAILQWFGIDDIKLLLEDFSVTLVWGLILAMDITVPKLGKAFEALRKMAQDIRKLLSDACSLGKAIGSRMGLDGVGATLDNGIFGPMKRLDEHIAGKINYANTELTKWFTEKENELTSGDPDKKADAGKISHGAFYEIFQNSAGSIFSSMFSKYQWCKGGKEKEGIFLTDLSKVFSTFNSLGNLDPDPAIKYLNPNDTSTNINKGPLTPKLFGKSVDAECESIGMNGPEHMRIKQKILLYQLLYLLVGDNVIEEGFLQEFVQVTGSLQKLRGYIERLLANSDNLKTKDVNSFVGGVMQKNDFGKLLMDGAHKAKCNYSNDPNSPTECVVPNNPVLIYNISPNEDQNIKDEIIRGVVLAIEKEKSTVPIEWDGFIAEAEKSVQYMMCVELNTTKSGNAAIAGKVINYESLAKYRSTKLADGSKVFTGCDDLFVRAQSEPFVTFISDMPRYKRYIKNLAILLSVGGRSFNDVFNSASDLQIRLAYKMTQEFLSEFIGTVATVLDSLPFAKTSTSAFEAIHIKLREMDQISQELGEEFEQRIEKMNKDSGTLIAKMYAAEKEVRELRLKNTINQSNN</sequence>